<keyword evidence="2" id="KW-0442">Lipid degradation</keyword>
<keyword evidence="3" id="KW-1133">Transmembrane helix</keyword>
<dbReference type="GO" id="GO:0016020">
    <property type="term" value="C:membrane"/>
    <property type="evidence" value="ECO:0007669"/>
    <property type="project" value="TreeGrafter"/>
</dbReference>
<dbReference type="GO" id="GO:0005737">
    <property type="term" value="C:cytoplasm"/>
    <property type="evidence" value="ECO:0007669"/>
    <property type="project" value="TreeGrafter"/>
</dbReference>
<keyword evidence="1 2" id="KW-0443">Lipid metabolism</keyword>
<protein>
    <recommendedName>
        <fullName evidence="4">PNPLA domain-containing protein</fullName>
    </recommendedName>
</protein>
<evidence type="ECO:0000313" key="6">
    <source>
        <dbReference type="Proteomes" id="UP000261580"/>
    </source>
</evidence>
<keyword evidence="2" id="KW-0378">Hydrolase</keyword>
<evidence type="ECO:0000256" key="2">
    <source>
        <dbReference type="PROSITE-ProRule" id="PRU01161"/>
    </source>
</evidence>
<dbReference type="PROSITE" id="PS51635">
    <property type="entry name" value="PNPLA"/>
    <property type="match status" value="1"/>
</dbReference>
<feature type="short sequence motif" description="DGA/G" evidence="2">
    <location>
        <begin position="173"/>
        <end position="175"/>
    </location>
</feature>
<name>A0A3Q4HW94_NEOBR</name>
<dbReference type="PANTHER" id="PTHR12406:SF46">
    <property type="entry name" value="PATATIN-LIKE PHOSPHOLIPASE DOMAIN-CONTAINING PROTEIN 2"/>
    <property type="match status" value="1"/>
</dbReference>
<sequence>MTPGVSSCQYTENPRSISFSGSGFLATYQLGVAQCFLHYAPWIVHCAPSILGSSAGSLVAAAVVCEMNLITIRDEMIHFAKEVKSFTLGPLNPSIKFFHWLECILNKHLPSNAHQLANGRLAVTMTRLTDGEQILMSDFDSKEDVVQALLCSCFLPGYCGFVPPSFKGVFYLDGGLSGIQPLAPGSSSRTLTVCPFSGESDICPGDAPCRLDVVTCGATLKGNLDNSFRFINAIYPTLEVRPKLYVAISYTACILISILSLLLCNSSSLCLTFLEI</sequence>
<feature type="active site" description="Proton acceptor" evidence="2">
    <location>
        <position position="173"/>
    </location>
</feature>
<feature type="short sequence motif" description="GXSXG" evidence="2">
    <location>
        <begin position="52"/>
        <end position="56"/>
    </location>
</feature>
<dbReference type="GO" id="GO:0055088">
    <property type="term" value="P:lipid homeostasis"/>
    <property type="evidence" value="ECO:0007669"/>
    <property type="project" value="TreeGrafter"/>
</dbReference>
<keyword evidence="3" id="KW-0812">Transmembrane</keyword>
<dbReference type="InterPro" id="IPR002641">
    <property type="entry name" value="PNPLA_dom"/>
</dbReference>
<dbReference type="InterPro" id="IPR016035">
    <property type="entry name" value="Acyl_Trfase/lysoPLipase"/>
</dbReference>
<comment type="caution">
    <text evidence="2">Lacks conserved residue(s) required for the propagation of feature annotation.</text>
</comment>
<evidence type="ECO:0000256" key="1">
    <source>
        <dbReference type="ARBA" id="ARBA00023098"/>
    </source>
</evidence>
<evidence type="ECO:0000259" key="4">
    <source>
        <dbReference type="PROSITE" id="PS51635"/>
    </source>
</evidence>
<keyword evidence="6" id="KW-1185">Reference proteome</keyword>
<feature type="active site" description="Nucleophile" evidence="2">
    <location>
        <position position="54"/>
    </location>
</feature>
<keyword evidence="3" id="KW-0472">Membrane</keyword>
<dbReference type="Gene3D" id="3.40.1090.10">
    <property type="entry name" value="Cytosolic phospholipase A2 catalytic domain"/>
    <property type="match status" value="1"/>
</dbReference>
<proteinExistence type="predicted"/>
<feature type="domain" description="PNPLA" evidence="4">
    <location>
        <begin position="17"/>
        <end position="186"/>
    </location>
</feature>
<dbReference type="STRING" id="32507.ENSNBRP00000025398"/>
<evidence type="ECO:0000256" key="3">
    <source>
        <dbReference type="SAM" id="Phobius"/>
    </source>
</evidence>
<dbReference type="GeneTree" id="ENSGT00940000165158"/>
<dbReference type="OMA" id="IASCYVP"/>
<dbReference type="AlphaFoldDB" id="A0A3Q4HW94"/>
<dbReference type="GO" id="GO:0019433">
    <property type="term" value="P:triglyceride catabolic process"/>
    <property type="evidence" value="ECO:0007669"/>
    <property type="project" value="TreeGrafter"/>
</dbReference>
<organism evidence="5 6">
    <name type="scientific">Neolamprologus brichardi</name>
    <name type="common">Fairy cichlid</name>
    <name type="synonym">Lamprologus brichardi</name>
    <dbReference type="NCBI Taxonomy" id="32507"/>
    <lineage>
        <taxon>Eukaryota</taxon>
        <taxon>Metazoa</taxon>
        <taxon>Chordata</taxon>
        <taxon>Craniata</taxon>
        <taxon>Vertebrata</taxon>
        <taxon>Euteleostomi</taxon>
        <taxon>Actinopterygii</taxon>
        <taxon>Neopterygii</taxon>
        <taxon>Teleostei</taxon>
        <taxon>Neoteleostei</taxon>
        <taxon>Acanthomorphata</taxon>
        <taxon>Ovalentaria</taxon>
        <taxon>Cichlomorphae</taxon>
        <taxon>Cichliformes</taxon>
        <taxon>Cichlidae</taxon>
        <taxon>African cichlids</taxon>
        <taxon>Pseudocrenilabrinae</taxon>
        <taxon>Lamprologini</taxon>
        <taxon>Neolamprologus</taxon>
    </lineage>
</organism>
<dbReference type="InterPro" id="IPR033562">
    <property type="entry name" value="PLPL"/>
</dbReference>
<dbReference type="PANTHER" id="PTHR12406">
    <property type="entry name" value="CALCIUM-INDEPENDENT PHOSPHOLIPASE A2 IPLA2 -RELATED"/>
    <property type="match status" value="1"/>
</dbReference>
<dbReference type="GO" id="GO:0004806">
    <property type="term" value="F:triacylglycerol lipase activity"/>
    <property type="evidence" value="ECO:0007669"/>
    <property type="project" value="TreeGrafter"/>
</dbReference>
<dbReference type="Ensembl" id="ENSNBRT00000026062.1">
    <property type="protein sequence ID" value="ENSNBRP00000025398.1"/>
    <property type="gene ID" value="ENSNBRG00000019409.1"/>
</dbReference>
<evidence type="ECO:0000313" key="5">
    <source>
        <dbReference type="Ensembl" id="ENSNBRP00000025398.1"/>
    </source>
</evidence>
<dbReference type="SUPFAM" id="SSF52151">
    <property type="entry name" value="FabD/lysophospholipase-like"/>
    <property type="match status" value="1"/>
</dbReference>
<dbReference type="Pfam" id="PF01734">
    <property type="entry name" value="Patatin"/>
    <property type="match status" value="1"/>
</dbReference>
<accession>A0A3Q4HW94</accession>
<reference evidence="5" key="1">
    <citation type="submission" date="2025-08" db="UniProtKB">
        <authorList>
            <consortium name="Ensembl"/>
        </authorList>
    </citation>
    <scope>IDENTIFICATION</scope>
</reference>
<feature type="transmembrane region" description="Helical" evidence="3">
    <location>
        <begin position="244"/>
        <end position="264"/>
    </location>
</feature>
<dbReference type="GO" id="GO:0005811">
    <property type="term" value="C:lipid droplet"/>
    <property type="evidence" value="ECO:0007669"/>
    <property type="project" value="TreeGrafter"/>
</dbReference>
<dbReference type="Proteomes" id="UP000261580">
    <property type="component" value="Unassembled WGS sequence"/>
</dbReference>
<reference evidence="5" key="2">
    <citation type="submission" date="2025-09" db="UniProtKB">
        <authorList>
            <consortium name="Ensembl"/>
        </authorList>
    </citation>
    <scope>IDENTIFICATION</scope>
</reference>